<dbReference type="Proteomes" id="UP000189800">
    <property type="component" value="Unassembled WGS sequence"/>
</dbReference>
<organism evidence="1 2">
    <name type="scientific">Moraxella pluranimalium</name>
    <dbReference type="NCBI Taxonomy" id="470453"/>
    <lineage>
        <taxon>Bacteria</taxon>
        <taxon>Pseudomonadati</taxon>
        <taxon>Pseudomonadota</taxon>
        <taxon>Gammaproteobacteria</taxon>
        <taxon>Moraxellales</taxon>
        <taxon>Moraxellaceae</taxon>
        <taxon>Moraxella</taxon>
    </lineage>
</organism>
<gene>
    <name evidence="1" type="ORF">B0680_04315</name>
</gene>
<evidence type="ECO:0000313" key="1">
    <source>
        <dbReference type="EMBL" id="OOS24657.1"/>
    </source>
</evidence>
<keyword evidence="2" id="KW-1185">Reference proteome</keyword>
<reference evidence="1 2" key="1">
    <citation type="submission" date="2017-02" db="EMBL/GenBank/DDBJ databases">
        <title>Draft genome sequence of Moraxella pluranimalium CCUG 54913T type strain.</title>
        <authorList>
            <person name="Salva-Serra F."/>
            <person name="Engstrom-Jakobsson H."/>
            <person name="Thorell K."/>
            <person name="Jaen-Luchoro D."/>
            <person name="Gonzales-Siles L."/>
            <person name="Karlsson R."/>
            <person name="Yazdan S."/>
            <person name="Boulund F."/>
            <person name="Johnning A."/>
            <person name="Engstrand L."/>
            <person name="Kristiansson E."/>
            <person name="Moore E."/>
        </authorList>
    </citation>
    <scope>NUCLEOTIDE SEQUENCE [LARGE SCALE GENOMIC DNA]</scope>
    <source>
        <strain evidence="1 2">CCUG 54913</strain>
    </source>
</reference>
<protein>
    <submittedName>
        <fullName evidence="1">Uncharacterized protein</fullName>
    </submittedName>
</protein>
<evidence type="ECO:0000313" key="2">
    <source>
        <dbReference type="Proteomes" id="UP000189800"/>
    </source>
</evidence>
<dbReference type="AlphaFoldDB" id="A0A1T0CQP1"/>
<dbReference type="RefSeq" id="WP_078253825.1">
    <property type="nucleotide sequence ID" value="NZ_MUYU01000009.1"/>
</dbReference>
<name>A0A1T0CQP1_9GAMM</name>
<sequence length="91" mass="10362">MNKKHAQQQFITGLKKQLTLAHRMIDELKNANHAMSLHIQDLQGEISTGNQAINELAGIIREMDYMIMHPDGAVISHFIQTYREHKLGVAQ</sequence>
<dbReference type="STRING" id="470453.B0680_04315"/>
<dbReference type="EMBL" id="MUYU01000009">
    <property type="protein sequence ID" value="OOS24657.1"/>
    <property type="molecule type" value="Genomic_DNA"/>
</dbReference>
<accession>A0A1T0CQP1</accession>
<proteinExistence type="predicted"/>
<comment type="caution">
    <text evidence="1">The sequence shown here is derived from an EMBL/GenBank/DDBJ whole genome shotgun (WGS) entry which is preliminary data.</text>
</comment>